<reference evidence="2" key="2">
    <citation type="journal article" date="2023" name="Science">
        <title>Genomic signatures of disease resistance in endangered staghorn corals.</title>
        <authorList>
            <person name="Vollmer S.V."/>
            <person name="Selwyn J.D."/>
            <person name="Despard B.A."/>
            <person name="Roesel C.L."/>
        </authorList>
    </citation>
    <scope>NUCLEOTIDE SEQUENCE</scope>
    <source>
        <strain evidence="2">K2</strain>
    </source>
</reference>
<keyword evidence="3" id="KW-1185">Reference proteome</keyword>
<accession>A0AAD9PZ69</accession>
<proteinExistence type="predicted"/>
<evidence type="ECO:0000256" key="1">
    <source>
        <dbReference type="SAM" id="MobiDB-lite"/>
    </source>
</evidence>
<reference evidence="2" key="1">
    <citation type="journal article" date="2023" name="G3 (Bethesda)">
        <title>Whole genome assembly and annotation of the endangered Caribbean coral Acropora cervicornis.</title>
        <authorList>
            <person name="Selwyn J.D."/>
            <person name="Vollmer S.V."/>
        </authorList>
    </citation>
    <scope>NUCLEOTIDE SEQUENCE</scope>
    <source>
        <strain evidence="2">K2</strain>
    </source>
</reference>
<protein>
    <submittedName>
        <fullName evidence="2">Uncharacterized protein</fullName>
    </submittedName>
</protein>
<comment type="caution">
    <text evidence="2">The sequence shown here is derived from an EMBL/GenBank/DDBJ whole genome shotgun (WGS) entry which is preliminary data.</text>
</comment>
<feature type="compositionally biased region" description="Low complexity" evidence="1">
    <location>
        <begin position="52"/>
        <end position="63"/>
    </location>
</feature>
<dbReference type="AlphaFoldDB" id="A0AAD9PZ69"/>
<name>A0AAD9PZ69_ACRCE</name>
<evidence type="ECO:0000313" key="3">
    <source>
        <dbReference type="Proteomes" id="UP001249851"/>
    </source>
</evidence>
<sequence length="110" mass="12033">MKATINRSVNEELEVMLSNTLLKEQVSDQLKEEDLKMREEHQILERENGGLEETANANATATSRRAESHTAATATKPTAITQLSDDDDGAATAAVKGFDVVIGKNNTYNR</sequence>
<gene>
    <name evidence="2" type="ORF">P5673_027569</name>
</gene>
<feature type="region of interest" description="Disordered" evidence="1">
    <location>
        <begin position="42"/>
        <end position="84"/>
    </location>
</feature>
<dbReference type="Proteomes" id="UP001249851">
    <property type="component" value="Unassembled WGS sequence"/>
</dbReference>
<evidence type="ECO:0000313" key="2">
    <source>
        <dbReference type="EMBL" id="KAK2551589.1"/>
    </source>
</evidence>
<feature type="compositionally biased region" description="Low complexity" evidence="1">
    <location>
        <begin position="70"/>
        <end position="81"/>
    </location>
</feature>
<dbReference type="EMBL" id="JARQWQ010000096">
    <property type="protein sequence ID" value="KAK2551589.1"/>
    <property type="molecule type" value="Genomic_DNA"/>
</dbReference>
<organism evidence="2 3">
    <name type="scientific">Acropora cervicornis</name>
    <name type="common">Staghorn coral</name>
    <dbReference type="NCBI Taxonomy" id="6130"/>
    <lineage>
        <taxon>Eukaryota</taxon>
        <taxon>Metazoa</taxon>
        <taxon>Cnidaria</taxon>
        <taxon>Anthozoa</taxon>
        <taxon>Hexacorallia</taxon>
        <taxon>Scleractinia</taxon>
        <taxon>Astrocoeniina</taxon>
        <taxon>Acroporidae</taxon>
        <taxon>Acropora</taxon>
    </lineage>
</organism>